<dbReference type="Gene3D" id="3.20.20.70">
    <property type="entry name" value="Aldolase class I"/>
    <property type="match status" value="2"/>
</dbReference>
<dbReference type="Gramene" id="RZC60042">
    <property type="protein sequence ID" value="RZC60042"/>
    <property type="gene ID" value="C5167_021804"/>
</dbReference>
<name>A0A4Y7JJ54_PAPSO</name>
<evidence type="ECO:0000313" key="6">
    <source>
        <dbReference type="Proteomes" id="UP000316621"/>
    </source>
</evidence>
<comment type="similarity">
    <text evidence="1">Belongs to the glycosyl hydrolase 27 family.</text>
</comment>
<gene>
    <name evidence="5" type="ORF">C5167_021804</name>
</gene>
<dbReference type="PANTHER" id="PTHR11452">
    <property type="entry name" value="ALPHA-GALACTOSIDASE/ALPHA-N-ACETYLGALACTOSAMINIDASE"/>
    <property type="match status" value="1"/>
</dbReference>
<dbReference type="InterPro" id="IPR002241">
    <property type="entry name" value="Glyco_hydro_27"/>
</dbReference>
<reference evidence="5 6" key="1">
    <citation type="journal article" date="2018" name="Science">
        <title>The opium poppy genome and morphinan production.</title>
        <authorList>
            <person name="Guo L."/>
            <person name="Winzer T."/>
            <person name="Yang X."/>
            <person name="Li Y."/>
            <person name="Ning Z."/>
            <person name="He Z."/>
            <person name="Teodor R."/>
            <person name="Lu Y."/>
            <person name="Bowser T.A."/>
            <person name="Graham I.A."/>
            <person name="Ye K."/>
        </authorList>
    </citation>
    <scope>NUCLEOTIDE SEQUENCE [LARGE SCALE GENOMIC DNA]</scope>
    <source>
        <strain evidence="6">cv. HN1</strain>
        <tissue evidence="5">Leaves</tissue>
    </source>
</reference>
<evidence type="ECO:0000313" key="5">
    <source>
        <dbReference type="EMBL" id="RZC60042.1"/>
    </source>
</evidence>
<evidence type="ECO:0008006" key="7">
    <source>
        <dbReference type="Google" id="ProtNLM"/>
    </source>
</evidence>
<dbReference type="GO" id="GO:0005975">
    <property type="term" value="P:carbohydrate metabolic process"/>
    <property type="evidence" value="ECO:0007669"/>
    <property type="project" value="InterPro"/>
</dbReference>
<dbReference type="PANTHER" id="PTHR11452:SF42">
    <property type="entry name" value="ALPHA-GALACTOSIDASE"/>
    <property type="match status" value="1"/>
</dbReference>
<proteinExistence type="inferred from homology"/>
<sequence length="233" mass="26643">MMLIMRILLFTVLVLLQREVAEALAQKQEQQANLPPRGWNSYDSFSWIISEEEFLQNAEIVSQRLLTHGYQYVVVDYLWYRRKVPGAYTNSLGLDVIDEWGKMIHDLERWPSSRGGKGFSEVAKKVHACYGFEVWNPCNERNKYTGCKCKHSNLGHNQGAYEESGRNWRATDIGLKEDIDFSAAKMVGAQGLKGKSWPDLDMLPLGWLTDPGSNEGPHRISALILDEQRTQVH</sequence>
<dbReference type="AlphaFoldDB" id="A0A4Y7JJ54"/>
<dbReference type="EMBL" id="CM010719">
    <property type="protein sequence ID" value="RZC60042.1"/>
    <property type="molecule type" value="Genomic_DNA"/>
</dbReference>
<protein>
    <recommendedName>
        <fullName evidence="7">Alpha-galactosidase</fullName>
    </recommendedName>
</protein>
<evidence type="ECO:0000256" key="3">
    <source>
        <dbReference type="ARBA" id="ARBA00023295"/>
    </source>
</evidence>
<keyword evidence="3" id="KW-0326">Glycosidase</keyword>
<dbReference type="InterPro" id="IPR017853">
    <property type="entry name" value="GH"/>
</dbReference>
<organism evidence="5 6">
    <name type="scientific">Papaver somniferum</name>
    <name type="common">Opium poppy</name>
    <dbReference type="NCBI Taxonomy" id="3469"/>
    <lineage>
        <taxon>Eukaryota</taxon>
        <taxon>Viridiplantae</taxon>
        <taxon>Streptophyta</taxon>
        <taxon>Embryophyta</taxon>
        <taxon>Tracheophyta</taxon>
        <taxon>Spermatophyta</taxon>
        <taxon>Magnoliopsida</taxon>
        <taxon>Ranunculales</taxon>
        <taxon>Papaveraceae</taxon>
        <taxon>Papaveroideae</taxon>
        <taxon>Papaver</taxon>
    </lineage>
</organism>
<dbReference type="GO" id="GO:0004553">
    <property type="term" value="F:hydrolase activity, hydrolyzing O-glycosyl compounds"/>
    <property type="evidence" value="ECO:0007669"/>
    <property type="project" value="InterPro"/>
</dbReference>
<dbReference type="InterPro" id="IPR013785">
    <property type="entry name" value="Aldolase_TIM"/>
</dbReference>
<evidence type="ECO:0000256" key="1">
    <source>
        <dbReference type="ARBA" id="ARBA00009743"/>
    </source>
</evidence>
<accession>A0A4Y7JJ54</accession>
<keyword evidence="4" id="KW-0732">Signal</keyword>
<evidence type="ECO:0000256" key="4">
    <source>
        <dbReference type="SAM" id="SignalP"/>
    </source>
</evidence>
<feature type="chain" id="PRO_5021438462" description="Alpha-galactosidase" evidence="4">
    <location>
        <begin position="24"/>
        <end position="233"/>
    </location>
</feature>
<dbReference type="SUPFAM" id="SSF51445">
    <property type="entry name" value="(Trans)glycosidases"/>
    <property type="match status" value="1"/>
</dbReference>
<feature type="signal peptide" evidence="4">
    <location>
        <begin position="1"/>
        <end position="23"/>
    </location>
</feature>
<keyword evidence="6" id="KW-1185">Reference proteome</keyword>
<dbReference type="Proteomes" id="UP000316621">
    <property type="component" value="Chromosome 5"/>
</dbReference>
<keyword evidence="2" id="KW-0378">Hydrolase</keyword>
<evidence type="ECO:0000256" key="2">
    <source>
        <dbReference type="ARBA" id="ARBA00022801"/>
    </source>
</evidence>